<keyword evidence="4" id="KW-0539">Nucleus</keyword>
<comment type="similarity">
    <text evidence="2">Belongs to the RRP1 family.</text>
</comment>
<comment type="subcellular location">
    <subcellularLocation>
        <location evidence="1">Nucleus</location>
    </subcellularLocation>
</comment>
<sequence>MWMSDKPLIQEELALNISQLIFSFRNEQSAVFFIKAFFKTMQREWHGIDRLRLDKFYMLLRFFVKETFNFLKKTGWEERLVCDVVHILNEEPMNPISLKVPDGIRLHMVSVYLPELTSVLDDEASASAVLKLLDPLFLFATHSSNKTVTSAVGKSLFEHLVQQQTGDSEEQQNSKIKVDFASAADRLFSLASDRNILGRNRNQLFNWAKRLRKGSTEGEHVETPVQEDRIPNGFPVGSKRKTEERESLDNHRDHSHTKKPKQKNKKIKVTTDKKEEELDKHSNEYAMIDDKKEGKRKRKNGQDSEGHVELSFEEEEEIHTQQNTEPKNTRKKKKKSLLENDKRTVFRETETNSFNENGEELVNDTSDDTTSAVNGDTIHSTDKNDQTSSRTVKKKVLHEANGHGEEPFAKFQKNSTPPAFVRRFSAKIPSTERRKKTNMKFQLPGSEPSKGTQKRVRIEMSKNTSHTTQDYKRSLKESPSIPFDAGKTPPQGLLKSPPKLQRTPVVINKTAEASTGSGQLQQKKKQPKIAKRPKALDFF</sequence>
<dbReference type="AlphaFoldDB" id="A0A2B4SUJ7"/>
<dbReference type="InterPro" id="IPR010301">
    <property type="entry name" value="RRP1"/>
</dbReference>
<evidence type="ECO:0000256" key="4">
    <source>
        <dbReference type="ARBA" id="ARBA00023242"/>
    </source>
</evidence>
<reference evidence="7" key="1">
    <citation type="journal article" date="2017" name="bioRxiv">
        <title>Comparative analysis of the genomes of Stylophora pistillata and Acropora digitifera provides evidence for extensive differences between species of corals.</title>
        <authorList>
            <person name="Voolstra C.R."/>
            <person name="Li Y."/>
            <person name="Liew Y.J."/>
            <person name="Baumgarten S."/>
            <person name="Zoccola D."/>
            <person name="Flot J.-F."/>
            <person name="Tambutte S."/>
            <person name="Allemand D."/>
            <person name="Aranda M."/>
        </authorList>
    </citation>
    <scope>NUCLEOTIDE SEQUENCE [LARGE SCALE GENOMIC DNA]</scope>
</reference>
<evidence type="ECO:0000256" key="3">
    <source>
        <dbReference type="ARBA" id="ARBA00022552"/>
    </source>
</evidence>
<evidence type="ECO:0000256" key="2">
    <source>
        <dbReference type="ARBA" id="ARBA00006374"/>
    </source>
</evidence>
<feature type="compositionally biased region" description="Basic and acidic residues" evidence="5">
    <location>
        <begin position="397"/>
        <end position="408"/>
    </location>
</feature>
<feature type="compositionally biased region" description="Acidic residues" evidence="5">
    <location>
        <begin position="357"/>
        <end position="367"/>
    </location>
</feature>
<feature type="compositionally biased region" description="Polar residues" evidence="5">
    <location>
        <begin position="368"/>
        <end position="378"/>
    </location>
</feature>
<feature type="region of interest" description="Disordered" evidence="5">
    <location>
        <begin position="215"/>
        <end position="539"/>
    </location>
</feature>
<evidence type="ECO:0000256" key="5">
    <source>
        <dbReference type="SAM" id="MobiDB-lite"/>
    </source>
</evidence>
<feature type="compositionally biased region" description="Basic residues" evidence="5">
    <location>
        <begin position="253"/>
        <end position="268"/>
    </location>
</feature>
<protein>
    <submittedName>
        <fullName evidence="6">Ribosomal RNA processing protein 1-like B</fullName>
    </submittedName>
</protein>
<keyword evidence="3" id="KW-0698">rRNA processing</keyword>
<dbReference type="GO" id="GO:0005634">
    <property type="term" value="C:nucleus"/>
    <property type="evidence" value="ECO:0007669"/>
    <property type="project" value="UniProtKB-SubCell"/>
</dbReference>
<feature type="compositionally biased region" description="Basic and acidic residues" evidence="5">
    <location>
        <begin position="215"/>
        <end position="230"/>
    </location>
</feature>
<feature type="compositionally biased region" description="Basic and acidic residues" evidence="5">
    <location>
        <begin position="269"/>
        <end position="293"/>
    </location>
</feature>
<evidence type="ECO:0000313" key="7">
    <source>
        <dbReference type="Proteomes" id="UP000225706"/>
    </source>
</evidence>
<dbReference type="PANTHER" id="PTHR13026:SF0">
    <property type="entry name" value="RIBOSOMAL RNA PROCESSING 1B"/>
    <property type="match status" value="1"/>
</dbReference>
<feature type="compositionally biased region" description="Basic and acidic residues" evidence="5">
    <location>
        <begin position="336"/>
        <end position="350"/>
    </location>
</feature>
<organism evidence="6 7">
    <name type="scientific">Stylophora pistillata</name>
    <name type="common">Smooth cauliflower coral</name>
    <dbReference type="NCBI Taxonomy" id="50429"/>
    <lineage>
        <taxon>Eukaryota</taxon>
        <taxon>Metazoa</taxon>
        <taxon>Cnidaria</taxon>
        <taxon>Anthozoa</taxon>
        <taxon>Hexacorallia</taxon>
        <taxon>Scleractinia</taxon>
        <taxon>Astrocoeniina</taxon>
        <taxon>Pocilloporidae</taxon>
        <taxon>Stylophora</taxon>
    </lineage>
</organism>
<comment type="caution">
    <text evidence="6">The sequence shown here is derived from an EMBL/GenBank/DDBJ whole genome shotgun (WGS) entry which is preliminary data.</text>
</comment>
<evidence type="ECO:0000313" key="6">
    <source>
        <dbReference type="EMBL" id="PFX32530.1"/>
    </source>
</evidence>
<dbReference type="OrthoDB" id="2019504at2759"/>
<evidence type="ECO:0000256" key="1">
    <source>
        <dbReference type="ARBA" id="ARBA00004123"/>
    </source>
</evidence>
<keyword evidence="7" id="KW-1185">Reference proteome</keyword>
<dbReference type="Pfam" id="PF05997">
    <property type="entry name" value="Nop52"/>
    <property type="match status" value="1"/>
</dbReference>
<accession>A0A2B4SUJ7</accession>
<dbReference type="STRING" id="50429.A0A2B4SUJ7"/>
<dbReference type="GO" id="GO:0006364">
    <property type="term" value="P:rRNA processing"/>
    <property type="evidence" value="ECO:0007669"/>
    <property type="project" value="UniProtKB-KW"/>
</dbReference>
<dbReference type="EMBL" id="LSMT01000022">
    <property type="protein sequence ID" value="PFX32530.1"/>
    <property type="molecule type" value="Genomic_DNA"/>
</dbReference>
<feature type="compositionally biased region" description="Basic residues" evidence="5">
    <location>
        <begin position="522"/>
        <end position="533"/>
    </location>
</feature>
<gene>
    <name evidence="6" type="primary">Rrp1b</name>
    <name evidence="6" type="ORF">AWC38_SpisGene2613</name>
</gene>
<feature type="compositionally biased region" description="Basic and acidic residues" evidence="5">
    <location>
        <begin position="300"/>
        <end position="310"/>
    </location>
</feature>
<dbReference type="PANTHER" id="PTHR13026">
    <property type="entry name" value="NNP-1 PROTEIN NOVEL NUCLEAR PROTEIN 1 NOP52"/>
    <property type="match status" value="1"/>
</dbReference>
<dbReference type="GO" id="GO:0030688">
    <property type="term" value="C:preribosome, small subunit precursor"/>
    <property type="evidence" value="ECO:0007669"/>
    <property type="project" value="InterPro"/>
</dbReference>
<name>A0A2B4SUJ7_STYPI</name>
<feature type="compositionally biased region" description="Basic and acidic residues" evidence="5">
    <location>
        <begin position="240"/>
        <end position="252"/>
    </location>
</feature>
<proteinExistence type="inferred from homology"/>
<dbReference type="Proteomes" id="UP000225706">
    <property type="component" value="Unassembled WGS sequence"/>
</dbReference>